<proteinExistence type="predicted"/>
<dbReference type="PANTHER" id="PTHR43689:SF8">
    <property type="entry name" value="ALPHA_BETA-HYDROLASES SUPERFAMILY PROTEIN"/>
    <property type="match status" value="1"/>
</dbReference>
<evidence type="ECO:0000313" key="2">
    <source>
        <dbReference type="EMBL" id="SDO52166.1"/>
    </source>
</evidence>
<dbReference type="SUPFAM" id="SSF53474">
    <property type="entry name" value="alpha/beta-Hydrolases"/>
    <property type="match status" value="1"/>
</dbReference>
<dbReference type="InterPro" id="IPR000073">
    <property type="entry name" value="AB_hydrolase_1"/>
</dbReference>
<protein>
    <submittedName>
        <fullName evidence="2">Pimeloyl-ACP methyl ester carboxylesterase</fullName>
    </submittedName>
</protein>
<dbReference type="EMBL" id="FNJB01000003">
    <property type="protein sequence ID" value="SDO52166.1"/>
    <property type="molecule type" value="Genomic_DNA"/>
</dbReference>
<dbReference type="RefSeq" id="WP_091372303.1">
    <property type="nucleotide sequence ID" value="NZ_FNDV01000002.1"/>
</dbReference>
<evidence type="ECO:0000313" key="3">
    <source>
        <dbReference type="Proteomes" id="UP000199651"/>
    </source>
</evidence>
<dbReference type="AlphaFoldDB" id="A0A1H0K8C3"/>
<dbReference type="Proteomes" id="UP000199651">
    <property type="component" value="Unassembled WGS sequence"/>
</dbReference>
<dbReference type="PRINTS" id="PR00111">
    <property type="entry name" value="ABHYDROLASE"/>
</dbReference>
<gene>
    <name evidence="2" type="ORF">SAMN05192558_103380</name>
</gene>
<feature type="domain" description="AB hydrolase-1" evidence="1">
    <location>
        <begin position="31"/>
        <end position="275"/>
    </location>
</feature>
<name>A0A1H0K8C3_9PSEU</name>
<dbReference type="PANTHER" id="PTHR43689">
    <property type="entry name" value="HYDROLASE"/>
    <property type="match status" value="1"/>
</dbReference>
<dbReference type="STRING" id="504798.SAMN05421871_102669"/>
<evidence type="ECO:0000259" key="1">
    <source>
        <dbReference type="Pfam" id="PF12697"/>
    </source>
</evidence>
<dbReference type="GO" id="GO:0003824">
    <property type="term" value="F:catalytic activity"/>
    <property type="evidence" value="ECO:0007669"/>
    <property type="project" value="InterPro"/>
</dbReference>
<dbReference type="InterPro" id="IPR000639">
    <property type="entry name" value="Epox_hydrolase-like"/>
</dbReference>
<dbReference type="InterPro" id="IPR029058">
    <property type="entry name" value="AB_hydrolase_fold"/>
</dbReference>
<sequence>MSDAIRVTRHTYGGVRTRALSVGSRRRGPRVVLLHGFGDSADTWRGVLTEFAARGLSAVAVDQPGFGEADDLAEGPILPQLDAFLAALVASEARSGQVVLVGNSMGGTAAVRAAQNRALPLAGVISIAAPGFSDSWLLRALSDNALPVRLYSWLPVPVPGLAVRAIASTVIPRILFARPGSACPEAVARFASLVRDHGSTKELLGRGQTLLTELRDAYRPQDIRVPLLVVAGKRDRLVDVEAGRRLHADVEHSTLRILDDCGHCPQLDDPALTADLITNFTANTRRRTLVAT</sequence>
<keyword evidence="3" id="KW-1185">Reference proteome</keyword>
<reference evidence="3" key="1">
    <citation type="submission" date="2016-10" db="EMBL/GenBank/DDBJ databases">
        <authorList>
            <person name="Varghese N."/>
            <person name="Submissions S."/>
        </authorList>
    </citation>
    <scope>NUCLEOTIDE SEQUENCE [LARGE SCALE GENOMIC DNA]</scope>
    <source>
        <strain evidence="3">IBRC-M 10655</strain>
    </source>
</reference>
<dbReference type="Pfam" id="PF12697">
    <property type="entry name" value="Abhydrolase_6"/>
    <property type="match status" value="1"/>
</dbReference>
<dbReference type="PRINTS" id="PR00412">
    <property type="entry name" value="EPOXHYDRLASE"/>
</dbReference>
<dbReference type="Gene3D" id="3.40.50.1820">
    <property type="entry name" value="alpha/beta hydrolase"/>
    <property type="match status" value="1"/>
</dbReference>
<organism evidence="2 3">
    <name type="scientific">Actinokineospora alba</name>
    <dbReference type="NCBI Taxonomy" id="504798"/>
    <lineage>
        <taxon>Bacteria</taxon>
        <taxon>Bacillati</taxon>
        <taxon>Actinomycetota</taxon>
        <taxon>Actinomycetes</taxon>
        <taxon>Pseudonocardiales</taxon>
        <taxon>Pseudonocardiaceae</taxon>
        <taxon>Actinokineospora</taxon>
    </lineage>
</organism>
<accession>A0A1H0K8C3</accession>
<dbReference type="OrthoDB" id="9770427at2"/>